<sequence length="57" mass="5605">MSSGRPENGASDASNDGGASNANNDIGASDANNDGGDSYATACSAAIRRIASLSRSR</sequence>
<comment type="caution">
    <text evidence="2">The sequence shown here is derived from an EMBL/GenBank/DDBJ whole genome shotgun (WGS) entry which is preliminary data.</text>
</comment>
<feature type="compositionally biased region" description="Low complexity" evidence="1">
    <location>
        <begin position="8"/>
        <end position="39"/>
    </location>
</feature>
<dbReference type="AlphaFoldDB" id="A0A7J9SE95"/>
<dbReference type="EMBL" id="JACKXD010000001">
    <property type="protein sequence ID" value="MBB6644852.1"/>
    <property type="molecule type" value="Genomic_DNA"/>
</dbReference>
<evidence type="ECO:0000313" key="3">
    <source>
        <dbReference type="Proteomes" id="UP000546257"/>
    </source>
</evidence>
<dbReference type="Proteomes" id="UP000546257">
    <property type="component" value="Unassembled WGS sequence"/>
</dbReference>
<name>A0A7J9SE95_9EURY</name>
<proteinExistence type="predicted"/>
<organism evidence="2 3">
    <name type="scientific">Halobellus ruber</name>
    <dbReference type="NCBI Taxonomy" id="2761102"/>
    <lineage>
        <taxon>Archaea</taxon>
        <taxon>Methanobacteriati</taxon>
        <taxon>Methanobacteriota</taxon>
        <taxon>Stenosarchaea group</taxon>
        <taxon>Halobacteria</taxon>
        <taxon>Halobacteriales</taxon>
        <taxon>Haloferacaceae</taxon>
        <taxon>Halobellus</taxon>
    </lineage>
</organism>
<feature type="region of interest" description="Disordered" evidence="1">
    <location>
        <begin position="1"/>
        <end position="39"/>
    </location>
</feature>
<dbReference type="RefSeq" id="WP_185191237.1">
    <property type="nucleotide sequence ID" value="NZ_JACKXD010000001.1"/>
</dbReference>
<accession>A0A7J9SE95</accession>
<evidence type="ECO:0000313" key="2">
    <source>
        <dbReference type="EMBL" id="MBB6644852.1"/>
    </source>
</evidence>
<keyword evidence="3" id="KW-1185">Reference proteome</keyword>
<evidence type="ECO:0000256" key="1">
    <source>
        <dbReference type="SAM" id="MobiDB-lite"/>
    </source>
</evidence>
<reference evidence="2 3" key="1">
    <citation type="submission" date="2020-08" db="EMBL/GenBank/DDBJ databases">
        <authorList>
            <person name="Seo M.-J."/>
        </authorList>
    </citation>
    <scope>NUCLEOTIDE SEQUENCE [LARGE SCALE GENOMIC DNA]</scope>
    <source>
        <strain evidence="2 3">MBLA0160</strain>
    </source>
</reference>
<gene>
    <name evidence="2" type="ORF">H5V44_00785</name>
</gene>
<protein>
    <submittedName>
        <fullName evidence="2">Uncharacterized protein</fullName>
    </submittedName>
</protein>